<gene>
    <name evidence="3" type="ORF">GCM10007320_43000</name>
</gene>
<dbReference type="RefSeq" id="WP_189688947.1">
    <property type="nucleotide sequence ID" value="NZ_BMYK01000016.1"/>
</dbReference>
<feature type="chain" id="PRO_5045912454" description="Tripartite-type tricarboxylate transporter receptor subunit TctC" evidence="2">
    <location>
        <begin position="29"/>
        <end position="335"/>
    </location>
</feature>
<keyword evidence="2" id="KW-0732">Signal</keyword>
<reference evidence="4" key="1">
    <citation type="journal article" date="2019" name="Int. J. Syst. Evol. Microbiol.">
        <title>The Global Catalogue of Microorganisms (GCM) 10K type strain sequencing project: providing services to taxonomists for standard genome sequencing and annotation.</title>
        <authorList>
            <consortium name="The Broad Institute Genomics Platform"/>
            <consortium name="The Broad Institute Genome Sequencing Center for Infectious Disease"/>
            <person name="Wu L."/>
            <person name="Ma J."/>
        </authorList>
    </citation>
    <scope>NUCLEOTIDE SEQUENCE [LARGE SCALE GENOMIC DNA]</scope>
    <source>
        <strain evidence="4">KCTC 23314</strain>
    </source>
</reference>
<dbReference type="Pfam" id="PF03401">
    <property type="entry name" value="TctC"/>
    <property type="match status" value="1"/>
</dbReference>
<dbReference type="Gene3D" id="3.40.190.150">
    <property type="entry name" value="Bordetella uptake gene, domain 1"/>
    <property type="match status" value="1"/>
</dbReference>
<comment type="similarity">
    <text evidence="1">Belongs to the UPF0065 (bug) family.</text>
</comment>
<protein>
    <recommendedName>
        <fullName evidence="5">Tripartite-type tricarboxylate transporter receptor subunit TctC</fullName>
    </recommendedName>
</protein>
<evidence type="ECO:0000313" key="4">
    <source>
        <dbReference type="Proteomes" id="UP000626210"/>
    </source>
</evidence>
<sequence>MHTRSFLRCRARRLLGAGLLLLARLAAAQGGYPDRAITVVAPYSAGGDADLAARTFAAAATRALGQPVVVLNKVGASGVIGSAQVIAAPPDGYTLLLARTGSQAILPAIMPTSTRYKWDDYTFIGTLELNPYGCVVNARSPYKTFGELVQGMKTRGKALNYGTAGVLTTNDMGPRQLFRLLKLTEQTPTQIPYKGTGEAVTSLLAGQTEFSCGSLGSFLAHIRAGSLRALMVTSAERMAELPEVPTARELGYEAMEGIVGWSAVLAPPGLPSDVRTRLVAAMQTIAKDPQWRAATAQTASVPSVKSPEETREFVRQQYELYRSLGETLGVTDAKM</sequence>
<name>A0ABQ3G6A8_9BURK</name>
<dbReference type="EMBL" id="BMYK01000016">
    <property type="protein sequence ID" value="GHC92713.1"/>
    <property type="molecule type" value="Genomic_DNA"/>
</dbReference>
<dbReference type="SUPFAM" id="SSF53850">
    <property type="entry name" value="Periplasmic binding protein-like II"/>
    <property type="match status" value="1"/>
</dbReference>
<dbReference type="Proteomes" id="UP000626210">
    <property type="component" value="Unassembled WGS sequence"/>
</dbReference>
<dbReference type="CDD" id="cd07012">
    <property type="entry name" value="PBP2_Bug_TTT"/>
    <property type="match status" value="1"/>
</dbReference>
<evidence type="ECO:0008006" key="5">
    <source>
        <dbReference type="Google" id="ProtNLM"/>
    </source>
</evidence>
<comment type="caution">
    <text evidence="3">The sequence shown here is derived from an EMBL/GenBank/DDBJ whole genome shotgun (WGS) entry which is preliminary data.</text>
</comment>
<dbReference type="PIRSF" id="PIRSF017082">
    <property type="entry name" value="YflP"/>
    <property type="match status" value="1"/>
</dbReference>
<accession>A0ABQ3G6A8</accession>
<dbReference type="InterPro" id="IPR042100">
    <property type="entry name" value="Bug_dom1"/>
</dbReference>
<keyword evidence="4" id="KW-1185">Reference proteome</keyword>
<evidence type="ECO:0000256" key="2">
    <source>
        <dbReference type="SAM" id="SignalP"/>
    </source>
</evidence>
<dbReference type="PANTHER" id="PTHR42928:SF5">
    <property type="entry name" value="BLR1237 PROTEIN"/>
    <property type="match status" value="1"/>
</dbReference>
<dbReference type="InterPro" id="IPR005064">
    <property type="entry name" value="BUG"/>
</dbReference>
<evidence type="ECO:0000313" key="3">
    <source>
        <dbReference type="EMBL" id="GHC92713.1"/>
    </source>
</evidence>
<dbReference type="Gene3D" id="3.40.190.10">
    <property type="entry name" value="Periplasmic binding protein-like II"/>
    <property type="match status" value="1"/>
</dbReference>
<evidence type="ECO:0000256" key="1">
    <source>
        <dbReference type="ARBA" id="ARBA00006987"/>
    </source>
</evidence>
<feature type="signal peptide" evidence="2">
    <location>
        <begin position="1"/>
        <end position="28"/>
    </location>
</feature>
<organism evidence="3 4">
    <name type="scientific">Pseudorhodoferax aquiterrae</name>
    <dbReference type="NCBI Taxonomy" id="747304"/>
    <lineage>
        <taxon>Bacteria</taxon>
        <taxon>Pseudomonadati</taxon>
        <taxon>Pseudomonadota</taxon>
        <taxon>Betaproteobacteria</taxon>
        <taxon>Burkholderiales</taxon>
        <taxon>Comamonadaceae</taxon>
    </lineage>
</organism>
<dbReference type="PANTHER" id="PTHR42928">
    <property type="entry name" value="TRICARBOXYLATE-BINDING PROTEIN"/>
    <property type="match status" value="1"/>
</dbReference>
<proteinExistence type="inferred from homology"/>